<dbReference type="AlphaFoldDB" id="A0A0A0I9X5"/>
<dbReference type="PANTHER" id="PTHR45947">
    <property type="entry name" value="SULFOQUINOVOSYL TRANSFERASE SQD2"/>
    <property type="match status" value="1"/>
</dbReference>
<organism evidence="3 4">
    <name type="scientific">Clostridium novyi A str. 4552</name>
    <dbReference type="NCBI Taxonomy" id="1444289"/>
    <lineage>
        <taxon>Bacteria</taxon>
        <taxon>Bacillati</taxon>
        <taxon>Bacillota</taxon>
        <taxon>Clostridia</taxon>
        <taxon>Eubacteriales</taxon>
        <taxon>Clostridiaceae</taxon>
        <taxon>Clostridium</taxon>
    </lineage>
</organism>
<evidence type="ECO:0000259" key="1">
    <source>
        <dbReference type="Pfam" id="PF00534"/>
    </source>
</evidence>
<dbReference type="GO" id="GO:0016787">
    <property type="term" value="F:hydrolase activity"/>
    <property type="evidence" value="ECO:0007669"/>
    <property type="project" value="UniProtKB-KW"/>
</dbReference>
<dbReference type="Pfam" id="PF13439">
    <property type="entry name" value="Glyco_transf_4"/>
    <property type="match status" value="1"/>
</dbReference>
<name>A0A0A0I9X5_CLONO</name>
<dbReference type="OrthoDB" id="9795068at2"/>
<dbReference type="InterPro" id="IPR001296">
    <property type="entry name" value="Glyco_trans_1"/>
</dbReference>
<reference evidence="3 4" key="1">
    <citation type="submission" date="2014-01" db="EMBL/GenBank/DDBJ databases">
        <title>Plasmidome dynamics in the species complex Clostridium novyi sensu lato converts strains of independent lineages into distinctly different pathogens.</title>
        <authorList>
            <person name="Skarin H."/>
            <person name="Segerman B."/>
        </authorList>
    </citation>
    <scope>NUCLEOTIDE SEQUENCE [LARGE SCALE GENOMIC DNA]</scope>
    <source>
        <strain evidence="3 4">4552</strain>
    </source>
</reference>
<dbReference type="SUPFAM" id="SSF53756">
    <property type="entry name" value="UDP-Glycosyltransferase/glycogen phosphorylase"/>
    <property type="match status" value="1"/>
</dbReference>
<dbReference type="InterPro" id="IPR050194">
    <property type="entry name" value="Glycosyltransferase_grp1"/>
</dbReference>
<feature type="domain" description="Glycosyl transferase family 1" evidence="1">
    <location>
        <begin position="192"/>
        <end position="351"/>
    </location>
</feature>
<dbReference type="PANTHER" id="PTHR45947:SF3">
    <property type="entry name" value="SULFOQUINOVOSYL TRANSFERASE SQD2"/>
    <property type="match status" value="1"/>
</dbReference>
<gene>
    <name evidence="3" type="ORF">Z968_06405</name>
</gene>
<evidence type="ECO:0000313" key="4">
    <source>
        <dbReference type="Proteomes" id="UP000030012"/>
    </source>
</evidence>
<dbReference type="Pfam" id="PF00534">
    <property type="entry name" value="Glycos_transf_1"/>
    <property type="match status" value="1"/>
</dbReference>
<dbReference type="Gene3D" id="3.40.50.2000">
    <property type="entry name" value="Glycogen Phosphorylase B"/>
    <property type="match status" value="2"/>
</dbReference>
<comment type="caution">
    <text evidence="3">The sequence shown here is derived from an EMBL/GenBank/DDBJ whole genome shotgun (WGS) entry which is preliminary data.</text>
</comment>
<evidence type="ECO:0000313" key="3">
    <source>
        <dbReference type="EMBL" id="KGM96435.1"/>
    </source>
</evidence>
<keyword evidence="3" id="KW-0378">Hydrolase</keyword>
<sequence length="382" mass="43516">MKVLVISSWYPTSYNKVNGIFVKEQVKALMSVGISPIVFFPYDSSIEKGRIKKCIEEGITVYRANTYYLSNSKLSQINSIVKSIRFMKKIINENNISLIHSHVCYPSGFVVAIYNKLYNTPYVITEHMSRIGEFVKKQYNKKLFNFAYSNASKVITVSSSLKEDLNNFGFEFNSEIIHNVVNTDKFYLKEKDSIKNQVNIIFIGSMEKVEVKGLQYFIPALSNFIHNNPQYEITLNLLGDGEYREKYEKMCMELGIMDNCKFWGTVKNDDIPQFIAEGDFLVLPSKKETFGCVLIEAMAGGIPVLATSSGGPKDFINEKVGVLVEPNSIEALEKGLETIITNYDKFDNNYIREYSKQNYSYKCIGNKLKGVYQNILGNDGEI</sequence>
<dbReference type="EMBL" id="JENJ01000022">
    <property type="protein sequence ID" value="KGM96435.1"/>
    <property type="molecule type" value="Genomic_DNA"/>
</dbReference>
<dbReference type="InterPro" id="IPR028098">
    <property type="entry name" value="Glyco_trans_4-like_N"/>
</dbReference>
<protein>
    <submittedName>
        <fullName evidence="3">Glycoside hydrolase</fullName>
    </submittedName>
</protein>
<dbReference type="Proteomes" id="UP000030012">
    <property type="component" value="Unassembled WGS sequence"/>
</dbReference>
<feature type="domain" description="Glycosyltransferase subfamily 4-like N-terminal" evidence="2">
    <location>
        <begin position="21"/>
        <end position="185"/>
    </location>
</feature>
<dbReference type="GO" id="GO:0016757">
    <property type="term" value="F:glycosyltransferase activity"/>
    <property type="evidence" value="ECO:0007669"/>
    <property type="project" value="InterPro"/>
</dbReference>
<dbReference type="RefSeq" id="WP_039254811.1">
    <property type="nucleotide sequence ID" value="NZ_JENJ01000022.1"/>
</dbReference>
<proteinExistence type="predicted"/>
<accession>A0A0A0I9X5</accession>
<evidence type="ECO:0000259" key="2">
    <source>
        <dbReference type="Pfam" id="PF13439"/>
    </source>
</evidence>